<organism evidence="3 4">
    <name type="scientific">Tritrichomonas musculus</name>
    <dbReference type="NCBI Taxonomy" id="1915356"/>
    <lineage>
        <taxon>Eukaryota</taxon>
        <taxon>Metamonada</taxon>
        <taxon>Parabasalia</taxon>
        <taxon>Tritrichomonadida</taxon>
        <taxon>Tritrichomonadidae</taxon>
        <taxon>Tritrichomonas</taxon>
    </lineage>
</organism>
<dbReference type="EMBL" id="JAPFFF010000338">
    <property type="protein sequence ID" value="KAK8834691.1"/>
    <property type="molecule type" value="Genomic_DNA"/>
</dbReference>
<dbReference type="InterPro" id="IPR008979">
    <property type="entry name" value="Galactose-bd-like_sf"/>
</dbReference>
<gene>
    <name evidence="3" type="ORF">M9Y10_018313</name>
    <name evidence="2" type="ORF">M9Y10_026160</name>
</gene>
<evidence type="ECO:0000313" key="4">
    <source>
        <dbReference type="Proteomes" id="UP001470230"/>
    </source>
</evidence>
<reference evidence="3 4" key="1">
    <citation type="submission" date="2024-04" db="EMBL/GenBank/DDBJ databases">
        <title>Tritrichomonas musculus Genome.</title>
        <authorList>
            <person name="Alves-Ferreira E."/>
            <person name="Grigg M."/>
            <person name="Lorenzi H."/>
            <person name="Galac M."/>
        </authorList>
    </citation>
    <scope>NUCLEOTIDE SEQUENCE [LARGE SCALE GENOMIC DNA]</scope>
    <source>
        <strain evidence="3 4">EAF2021</strain>
    </source>
</reference>
<keyword evidence="4" id="KW-1185">Reference proteome</keyword>
<evidence type="ECO:0000259" key="1">
    <source>
        <dbReference type="Pfam" id="PF07707"/>
    </source>
</evidence>
<name>A0ABR2HNA5_9EUKA</name>
<sequence>MEFSLSPSNFRDIPFQKYAKDFTFIVNGQHYETSRFIADILSPTIRKMHYNDENLTEFVINTALKEDDQSKKENISIDYFNEFLQLVTSDKIYLDEQHQEIFSKYFYQLGNFTEYITINPLCNNPNETSEKESVHILQDISDKKFLCDQFSFDNEIIQKHVINISKNFSKIDQNEFKTISIEILAEIIRQDTLTLDDEDFLLDLIIELYSSDHKYSELFEFVEFRNVSEKKLKEFIDLFDIDDLSQGTWRSICARLIPSFTSLKERTSIDKEFKYQKGQEFQGIMHYLTNETRGNIHDNGTIEISSNSLYDNSEIPRNVVNYQSDSGYFSKDEDGSYLCFDFKEREIQVTDYSIKSYGQEVDYCHPKNWVVEVSKDGKEWTEIDRHEKDPTLNGKFKVGTFSVKKKQNDFYRFIKIRQTGQSWDQRGQHYYFGLSFVEFYGKIHQKKK</sequence>
<dbReference type="Pfam" id="PF07707">
    <property type="entry name" value="BACK"/>
    <property type="match status" value="1"/>
</dbReference>
<comment type="caution">
    <text evidence="3">The sequence shown here is derived from an EMBL/GenBank/DDBJ whole genome shotgun (WGS) entry which is preliminary data.</text>
</comment>
<dbReference type="PANTHER" id="PTHR47457:SF1">
    <property type="entry name" value="BTB DOMAIN-CONTAINING PROTEIN-RELATED"/>
    <property type="match status" value="1"/>
</dbReference>
<dbReference type="SUPFAM" id="SSF49785">
    <property type="entry name" value="Galactose-binding domain-like"/>
    <property type="match status" value="1"/>
</dbReference>
<dbReference type="Proteomes" id="UP001470230">
    <property type="component" value="Unassembled WGS sequence"/>
</dbReference>
<protein>
    <recommendedName>
        <fullName evidence="1">BACK domain-containing protein</fullName>
    </recommendedName>
</protein>
<dbReference type="PANTHER" id="PTHR47457">
    <property type="entry name" value="OS05G0345500 PROTEIN"/>
    <property type="match status" value="1"/>
</dbReference>
<evidence type="ECO:0000313" key="3">
    <source>
        <dbReference type="EMBL" id="KAK8850189.1"/>
    </source>
</evidence>
<proteinExistence type="predicted"/>
<evidence type="ECO:0000313" key="2">
    <source>
        <dbReference type="EMBL" id="KAK8834691.1"/>
    </source>
</evidence>
<dbReference type="InterPro" id="IPR011705">
    <property type="entry name" value="BACK"/>
</dbReference>
<dbReference type="EMBL" id="JAPFFF010000024">
    <property type="protein sequence ID" value="KAK8850189.1"/>
    <property type="molecule type" value="Genomic_DNA"/>
</dbReference>
<accession>A0ABR2HNA5</accession>
<feature type="domain" description="BACK" evidence="1">
    <location>
        <begin position="164"/>
        <end position="236"/>
    </location>
</feature>
<dbReference type="Gene3D" id="2.60.120.260">
    <property type="entry name" value="Galactose-binding domain-like"/>
    <property type="match status" value="1"/>
</dbReference>